<dbReference type="Gene3D" id="2.30.230.10">
    <property type="entry name" value="Lipovitellin, beta-sheet shell regions, chain A"/>
    <property type="match status" value="1"/>
</dbReference>
<keyword evidence="6" id="KW-1133">Transmembrane helix</keyword>
<comment type="caution">
    <text evidence="5">Lacks conserved residue(s) required for the propagation of feature annotation.</text>
</comment>
<keyword evidence="3" id="KW-0732">Signal</keyword>
<organism evidence="8 9">
    <name type="scientific">Sitophilus oryzae</name>
    <name type="common">Rice weevil</name>
    <name type="synonym">Curculio oryzae</name>
    <dbReference type="NCBI Taxonomy" id="7048"/>
    <lineage>
        <taxon>Eukaryota</taxon>
        <taxon>Metazoa</taxon>
        <taxon>Ecdysozoa</taxon>
        <taxon>Arthropoda</taxon>
        <taxon>Hexapoda</taxon>
        <taxon>Insecta</taxon>
        <taxon>Pterygota</taxon>
        <taxon>Neoptera</taxon>
        <taxon>Endopterygota</taxon>
        <taxon>Coleoptera</taxon>
        <taxon>Polyphaga</taxon>
        <taxon>Cucujiformia</taxon>
        <taxon>Curculionidae</taxon>
        <taxon>Dryophthorinae</taxon>
        <taxon>Sitophilus</taxon>
    </lineage>
</organism>
<dbReference type="SUPFAM" id="SSF48431">
    <property type="entry name" value="Lipovitellin-phosvitin complex, superhelical domain"/>
    <property type="match status" value="1"/>
</dbReference>
<dbReference type="InterPro" id="IPR015816">
    <property type="entry name" value="Vitellinogen_b-sht_N"/>
</dbReference>
<dbReference type="GO" id="GO:0016323">
    <property type="term" value="C:basolateral plasma membrane"/>
    <property type="evidence" value="ECO:0007669"/>
    <property type="project" value="TreeGrafter"/>
</dbReference>
<keyword evidence="6" id="KW-0812">Transmembrane</keyword>
<dbReference type="Pfam" id="PF19444">
    <property type="entry name" value="MTP_lip_bd"/>
    <property type="match status" value="1"/>
</dbReference>
<dbReference type="Gene3D" id="1.25.10.20">
    <property type="entry name" value="Vitellinogen, superhelical"/>
    <property type="match status" value="1"/>
</dbReference>
<evidence type="ECO:0000313" key="8">
    <source>
        <dbReference type="Proteomes" id="UP000504635"/>
    </source>
</evidence>
<dbReference type="RefSeq" id="XP_030757163.1">
    <property type="nucleotide sequence ID" value="XM_030901303.1"/>
</dbReference>
<feature type="transmembrane region" description="Helical" evidence="6">
    <location>
        <begin position="12"/>
        <end position="32"/>
    </location>
</feature>
<dbReference type="GO" id="GO:0042157">
    <property type="term" value="P:lipoprotein metabolic process"/>
    <property type="evidence" value="ECO:0007669"/>
    <property type="project" value="TreeGrafter"/>
</dbReference>
<dbReference type="OrthoDB" id="5865932at2759"/>
<evidence type="ECO:0000256" key="1">
    <source>
        <dbReference type="ARBA" id="ARBA00004240"/>
    </source>
</evidence>
<dbReference type="InterPro" id="IPR039988">
    <property type="entry name" value="MTTP"/>
</dbReference>
<dbReference type="PROSITE" id="PS51211">
    <property type="entry name" value="VITELLOGENIN"/>
    <property type="match status" value="1"/>
</dbReference>
<evidence type="ECO:0000256" key="6">
    <source>
        <dbReference type="SAM" id="Phobius"/>
    </source>
</evidence>
<dbReference type="SUPFAM" id="SSF56968">
    <property type="entry name" value="Lipovitellin-phosvitin complex, beta-sheet shell regions"/>
    <property type="match status" value="1"/>
</dbReference>
<evidence type="ECO:0000256" key="3">
    <source>
        <dbReference type="ARBA" id="ARBA00022729"/>
    </source>
</evidence>
<dbReference type="GO" id="GO:0005548">
    <property type="term" value="F:phospholipid transporter activity"/>
    <property type="evidence" value="ECO:0007669"/>
    <property type="project" value="InterPro"/>
</dbReference>
<dbReference type="InParanoid" id="A0A6J2Y094"/>
<accession>A0A6J2Y094</accession>
<evidence type="ECO:0000256" key="5">
    <source>
        <dbReference type="PROSITE-ProRule" id="PRU00557"/>
    </source>
</evidence>
<dbReference type="InterPro" id="IPR001747">
    <property type="entry name" value="Vitellogenin_N"/>
</dbReference>
<dbReference type="InterPro" id="IPR011030">
    <property type="entry name" value="Lipovitellin_superhlx_dom"/>
</dbReference>
<dbReference type="InterPro" id="IPR015819">
    <property type="entry name" value="Lipid_transp_b-sht_shell"/>
</dbReference>
<dbReference type="PANTHER" id="PTHR13024">
    <property type="entry name" value="MICROSOMAL TRIGLYCERIDE TRANSFER PROTEIN, LARGE SUBUNIT"/>
    <property type="match status" value="1"/>
</dbReference>
<evidence type="ECO:0000256" key="4">
    <source>
        <dbReference type="ARBA" id="ARBA00022824"/>
    </source>
</evidence>
<dbReference type="GO" id="GO:0005783">
    <property type="term" value="C:endoplasmic reticulum"/>
    <property type="evidence" value="ECO:0007669"/>
    <property type="project" value="UniProtKB-SubCell"/>
</dbReference>
<keyword evidence="6" id="KW-0472">Membrane</keyword>
<evidence type="ECO:0000313" key="9">
    <source>
        <dbReference type="RefSeq" id="XP_030757163.1"/>
    </source>
</evidence>
<protein>
    <submittedName>
        <fullName evidence="9">Microsomal triglyceride transfer protein large subunit</fullName>
    </submittedName>
</protein>
<dbReference type="PANTHER" id="PTHR13024:SF0">
    <property type="entry name" value="MICROSOMAL TRIACYLGLYCEROL TRANSFER PROTEIN"/>
    <property type="match status" value="1"/>
</dbReference>
<reference evidence="9" key="1">
    <citation type="submission" date="2025-08" db="UniProtKB">
        <authorList>
            <consortium name="RefSeq"/>
        </authorList>
    </citation>
    <scope>IDENTIFICATION</scope>
    <source>
        <tissue evidence="9">Gonads</tissue>
    </source>
</reference>
<dbReference type="CTD" id="35362"/>
<keyword evidence="4" id="KW-0256">Endoplasmic reticulum</keyword>
<comment type="subcellular location">
    <subcellularLocation>
        <location evidence="1">Endoplasmic reticulum</location>
    </subcellularLocation>
</comment>
<evidence type="ECO:0000256" key="2">
    <source>
        <dbReference type="ARBA" id="ARBA00022448"/>
    </source>
</evidence>
<sequence length="897" mass="100596">MGNSGIINLYSVLYMTFFTLCSGFVLISSASAPVNRLELFSLGESLVYQWKSTVLLNEIDQSSKNVGFAVAGKVTVDSVWAKGDLKLLKVEWDNPKLHVTSKETPETDKFVSRSSNLDKLSNKPFLVLWNNGQINKVYFPKDEPLSLKNLKKGIAGQFQLSPSSEESTQVDPSGHCSVTYSSNTPNKILKTIQNCSLPNHNNQRHTNFLLGTTTKSIRTTDYTVDDPGKKLNSIIVKEFHTVVINAKEDFGSTVNSEIVCTLEETKQVKTLSSKNVEEAVNELSVSDNILFLEDDLYIKDDDSVQETVKKFHKEVDIQRENLSNKHLGTAKSSKAFLQLLQVAKVSTLEDIGKTLNSKKNKNILSQLYDVLGYTQTENSHKAVLKKLHLDNEEHGDFIERYLWALSFSNNPNVDIVKDLLNKYNKYTNIPDKIKNTLILSLASMARTLASSKLNDYETLKVLKSVEETIVNGLEYAKDEDRFVFLNALKNLQSPSTIPTLTKYLKKGTLKEETLAWRAIKSFPREFWPEDLLKQAKQTLFQLDKRHDTSSRTLAADVILETDQNEATLEELLHFVAGNETNYEIKQYVFQSINMLSEKDVWFNNKVQNIIRRKKVLNNYSSLSPRGLSTALARDMFKGVSANGSLVSVQEIKSGIVKRGVVNVILEKDNVPKELFTLGIFSGGLNSFMSSEDGDEQDPNESATAGMELTVLGTQIRPFVFFDGQGELMGHVWSGTASDMTPAFQALILWQDHEDRITLSNGFVAVANFKGAVSFDLSGKISISLWNRNAQSIIEKSIGLVNRGEIGISTSFVKSKVEFEASVEPKLSLEIDADFSSNVKLCMRLSQPHSLLSYFTSKLESIPNTKHQIKFSRTRKREIPGVTYALNRKNSEMCNAIF</sequence>
<dbReference type="KEGG" id="soy:115883028"/>
<gene>
    <name evidence="9" type="primary">LOC115883028</name>
</gene>
<dbReference type="Proteomes" id="UP000504635">
    <property type="component" value="Unplaced"/>
</dbReference>
<dbReference type="GO" id="GO:0005794">
    <property type="term" value="C:Golgi apparatus"/>
    <property type="evidence" value="ECO:0007669"/>
    <property type="project" value="TreeGrafter"/>
</dbReference>
<dbReference type="SMART" id="SM00638">
    <property type="entry name" value="LPD_N"/>
    <property type="match status" value="1"/>
</dbReference>
<evidence type="ECO:0000259" key="7">
    <source>
        <dbReference type="PROSITE" id="PS51211"/>
    </source>
</evidence>
<name>A0A6J2Y094_SITOR</name>
<dbReference type="InterPro" id="IPR045811">
    <property type="entry name" value="MTP_lip-bd"/>
</dbReference>
<dbReference type="FunCoup" id="A0A6J2Y094">
    <property type="interactions" value="436"/>
</dbReference>
<keyword evidence="8" id="KW-1185">Reference proteome</keyword>
<keyword evidence="2" id="KW-0813">Transport</keyword>
<feature type="domain" description="Vitellogenin" evidence="7">
    <location>
        <begin position="40"/>
        <end position="674"/>
    </location>
</feature>
<dbReference type="AlphaFoldDB" id="A0A6J2Y094"/>
<proteinExistence type="predicted"/>
<dbReference type="GO" id="GO:0008289">
    <property type="term" value="F:lipid binding"/>
    <property type="evidence" value="ECO:0007669"/>
    <property type="project" value="InterPro"/>
</dbReference>
<dbReference type="Pfam" id="PF01347">
    <property type="entry name" value="Vitellogenin_N"/>
    <property type="match status" value="1"/>
</dbReference>
<dbReference type="GeneID" id="115883028"/>